<sequence>MNQSQRRGRYDAVAAATAQFYNTTGTVPSSLQLASDLSYLLTSQPSSTIAVIDIPPAVSERDLIGLFSRFGPVSNVQKIRDGQVALVEFSEISSPTRLV</sequence>
<dbReference type="Pfam" id="PF00076">
    <property type="entry name" value="RRM_1"/>
    <property type="match status" value="1"/>
</dbReference>
<proteinExistence type="predicted"/>
<evidence type="ECO:0000313" key="3">
    <source>
        <dbReference type="EMBL" id="VEL26813.1"/>
    </source>
</evidence>
<evidence type="ECO:0000256" key="1">
    <source>
        <dbReference type="PROSITE-ProRule" id="PRU00176"/>
    </source>
</evidence>
<evidence type="ECO:0000259" key="2">
    <source>
        <dbReference type="PROSITE" id="PS50102"/>
    </source>
</evidence>
<organism evidence="3 4">
    <name type="scientific">Protopolystoma xenopodis</name>
    <dbReference type="NCBI Taxonomy" id="117903"/>
    <lineage>
        <taxon>Eukaryota</taxon>
        <taxon>Metazoa</taxon>
        <taxon>Spiralia</taxon>
        <taxon>Lophotrochozoa</taxon>
        <taxon>Platyhelminthes</taxon>
        <taxon>Monogenea</taxon>
        <taxon>Polyopisthocotylea</taxon>
        <taxon>Polystomatidea</taxon>
        <taxon>Polystomatidae</taxon>
        <taxon>Protopolystoma</taxon>
    </lineage>
</organism>
<dbReference type="PROSITE" id="PS50102">
    <property type="entry name" value="RRM"/>
    <property type="match status" value="1"/>
</dbReference>
<dbReference type="Proteomes" id="UP000784294">
    <property type="component" value="Unassembled WGS sequence"/>
</dbReference>
<protein>
    <recommendedName>
        <fullName evidence="2">RRM domain-containing protein</fullName>
    </recommendedName>
</protein>
<dbReference type="EMBL" id="CAAALY010082932">
    <property type="protein sequence ID" value="VEL26813.1"/>
    <property type="molecule type" value="Genomic_DNA"/>
</dbReference>
<dbReference type="OrthoDB" id="302770at2759"/>
<name>A0A3S5ALJ1_9PLAT</name>
<dbReference type="InterPro" id="IPR035979">
    <property type="entry name" value="RBD_domain_sf"/>
</dbReference>
<gene>
    <name evidence="3" type="ORF">PXEA_LOCUS20253</name>
</gene>
<dbReference type="AlphaFoldDB" id="A0A3S5ALJ1"/>
<dbReference type="SUPFAM" id="SSF54928">
    <property type="entry name" value="RNA-binding domain, RBD"/>
    <property type="match status" value="1"/>
</dbReference>
<comment type="caution">
    <text evidence="3">The sequence shown here is derived from an EMBL/GenBank/DDBJ whole genome shotgun (WGS) entry which is preliminary data.</text>
</comment>
<keyword evidence="4" id="KW-1185">Reference proteome</keyword>
<feature type="domain" description="RRM" evidence="2">
    <location>
        <begin position="47"/>
        <end position="99"/>
    </location>
</feature>
<keyword evidence="1" id="KW-0694">RNA-binding</keyword>
<dbReference type="GO" id="GO:0003723">
    <property type="term" value="F:RNA binding"/>
    <property type="evidence" value="ECO:0007669"/>
    <property type="project" value="UniProtKB-UniRule"/>
</dbReference>
<dbReference type="InterPro" id="IPR000504">
    <property type="entry name" value="RRM_dom"/>
</dbReference>
<dbReference type="Gene3D" id="3.30.70.330">
    <property type="match status" value="1"/>
</dbReference>
<dbReference type="InterPro" id="IPR012677">
    <property type="entry name" value="Nucleotide-bd_a/b_plait_sf"/>
</dbReference>
<accession>A0A3S5ALJ1</accession>
<evidence type="ECO:0000313" key="4">
    <source>
        <dbReference type="Proteomes" id="UP000784294"/>
    </source>
</evidence>
<feature type="non-terminal residue" evidence="3">
    <location>
        <position position="99"/>
    </location>
</feature>
<reference evidence="3" key="1">
    <citation type="submission" date="2018-11" db="EMBL/GenBank/DDBJ databases">
        <authorList>
            <consortium name="Pathogen Informatics"/>
        </authorList>
    </citation>
    <scope>NUCLEOTIDE SEQUENCE</scope>
</reference>